<dbReference type="SUPFAM" id="SSF48056">
    <property type="entry name" value="Di-copper centre-containing domain"/>
    <property type="match status" value="1"/>
</dbReference>
<dbReference type="GO" id="GO:0046872">
    <property type="term" value="F:metal ion binding"/>
    <property type="evidence" value="ECO:0007669"/>
    <property type="project" value="UniProtKB-KW"/>
</dbReference>
<dbReference type="InterPro" id="IPR002227">
    <property type="entry name" value="Tyrosinase_Cu-bd"/>
</dbReference>
<evidence type="ECO:0000256" key="2">
    <source>
        <dbReference type="ARBA" id="ARBA00004613"/>
    </source>
</evidence>
<evidence type="ECO:0000259" key="10">
    <source>
        <dbReference type="PROSITE" id="PS00498"/>
    </source>
</evidence>
<evidence type="ECO:0000256" key="6">
    <source>
        <dbReference type="ARBA" id="ARBA00023002"/>
    </source>
</evidence>
<dbReference type="FunFam" id="1.10.1280.10:FF:000004">
    <property type="entry name" value="Hemocyanin subunit 2"/>
    <property type="match status" value="1"/>
</dbReference>
<dbReference type="SUPFAM" id="SSF48050">
    <property type="entry name" value="Hemocyanin, N-terminal domain"/>
    <property type="match status" value="1"/>
</dbReference>
<protein>
    <recommendedName>
        <fullName evidence="10">Tyrosinase copper-binding domain-containing protein</fullName>
    </recommendedName>
</protein>
<dbReference type="InParanoid" id="A0A7R8YMN8"/>
<dbReference type="InterPro" id="IPR037020">
    <property type="entry name" value="Hemocyanin_C_sf"/>
</dbReference>
<dbReference type="GO" id="GO:0006582">
    <property type="term" value="P:melanin metabolic process"/>
    <property type="evidence" value="ECO:0007669"/>
    <property type="project" value="UniProtKB-ARBA"/>
</dbReference>
<comment type="subcellular location">
    <subcellularLocation>
        <location evidence="2">Secreted</location>
    </subcellularLocation>
</comment>
<dbReference type="InterPro" id="IPR005204">
    <property type="entry name" value="Hemocyanin_N"/>
</dbReference>
<comment type="similarity">
    <text evidence="3">Belongs to the tyrosinase family.</text>
</comment>
<evidence type="ECO:0000313" key="12">
    <source>
        <dbReference type="Proteomes" id="UP000594454"/>
    </source>
</evidence>
<dbReference type="Pfam" id="PF00372">
    <property type="entry name" value="Hemocyanin_M"/>
    <property type="match status" value="1"/>
</dbReference>
<gene>
    <name evidence="11" type="ORF">HERILL_LOCUS967</name>
</gene>
<accession>A0A7R8YMN8</accession>
<sequence>MEDKKGLLLLFQRPLEPVFTPKDDGKAAFDLPESYLTDRYKNVGTEIENRFGSEVETKIPLQNIKKPDLSFAKGLSRKQQFSLFIDSHKRIAAKLIEIFTEAPDVSSFLATAAYVRDRVNPTLFQYALSVAIQHRPDTKDLNIPNIIEIFPLLFVDPSVINQAREEASVFRDNSNRMHIEIPENYTASDREDEQKLAYFREDIGVNVHHWHWHLVYPTEGPPSVVRKDRRGELFFYMHHQILARYNAERFCNYLPKVKPLTNLREGLPEAYFPKIISSLNNRTYPGRIQGVVLKDLQRDENIVEVGDLERWRDRIYEAIDQGYVKDSAGNKITLDVGKGIDILGDIVEASALSPNRQLYGNLHNMGHNIISFAHDPDNRHLEDFGVMGDVTTAMRDPIFYRWHSFIDMIFLRFKSRLPPYTRSDLAFDGVEVSSIEVKINKGNAPPNVLLTYKQKSDVDLAAGLDFGPNGNVFAHFIHPQHAPFMYTIQVNNSSGAPRKGTCRIFMCPREDDRGQGFKYNEARNHMIEMDKFTVDLKPGQNIIKRHSEQSSITIPYERSFRRLGAANQPKGDDELAEFRFCGCGWPQHMLLPRGTKNGTEYDLYVMISDYKDDEVMQPNRSPDVCGDAHSFCGLKDKLYPDKRTMGYPFDRSYQAQSLEEFVSEFTNMKISPLTIKFNNVIIERDQ</sequence>
<dbReference type="Pfam" id="PF03723">
    <property type="entry name" value="Hemocyanin_C"/>
    <property type="match status" value="1"/>
</dbReference>
<keyword evidence="9" id="KW-1015">Disulfide bond</keyword>
<evidence type="ECO:0000256" key="3">
    <source>
        <dbReference type="ARBA" id="ARBA00009928"/>
    </source>
</evidence>
<dbReference type="PROSITE" id="PS00210">
    <property type="entry name" value="HEMOCYANIN_2"/>
    <property type="match status" value="1"/>
</dbReference>
<feature type="domain" description="Tyrosinase copper-binding" evidence="10">
    <location>
        <begin position="396"/>
        <end position="407"/>
    </location>
</feature>
<name>A0A7R8YMN8_HERIL</name>
<dbReference type="GO" id="GO:0005576">
    <property type="term" value="C:extracellular region"/>
    <property type="evidence" value="ECO:0007669"/>
    <property type="project" value="UniProtKB-SubCell"/>
</dbReference>
<dbReference type="PANTHER" id="PTHR11511:SF24">
    <property type="entry name" value="GH04080P"/>
    <property type="match status" value="1"/>
</dbReference>
<keyword evidence="4" id="KW-0964">Secreted</keyword>
<dbReference type="InterPro" id="IPR005203">
    <property type="entry name" value="Hemocyanin_C"/>
</dbReference>
<dbReference type="PROSITE" id="PS00498">
    <property type="entry name" value="TYROSINASE_2"/>
    <property type="match status" value="1"/>
</dbReference>
<evidence type="ECO:0000313" key="11">
    <source>
        <dbReference type="EMBL" id="CAD7077637.1"/>
    </source>
</evidence>
<comment type="cofactor">
    <cofactor evidence="1">
        <name>Cu(2+)</name>
        <dbReference type="ChEBI" id="CHEBI:29036"/>
    </cofactor>
</comment>
<dbReference type="OrthoDB" id="8119704at2759"/>
<dbReference type="InterPro" id="IPR036697">
    <property type="entry name" value="Hemocyanin_N_sf"/>
</dbReference>
<dbReference type="Gene3D" id="1.10.1280.10">
    <property type="entry name" value="Di-copper center containing domain from catechol oxidase"/>
    <property type="match status" value="1"/>
</dbReference>
<dbReference type="FunCoup" id="A0A7R8YMN8">
    <property type="interactions" value="19"/>
</dbReference>
<evidence type="ECO:0000256" key="1">
    <source>
        <dbReference type="ARBA" id="ARBA00001973"/>
    </source>
</evidence>
<dbReference type="EMBL" id="LR899009">
    <property type="protein sequence ID" value="CAD7077637.1"/>
    <property type="molecule type" value="Genomic_DNA"/>
</dbReference>
<reference evidence="11 12" key="1">
    <citation type="submission" date="2020-11" db="EMBL/GenBank/DDBJ databases">
        <authorList>
            <person name="Wallbank WR R."/>
            <person name="Pardo Diaz C."/>
            <person name="Kozak K."/>
            <person name="Martin S."/>
            <person name="Jiggins C."/>
            <person name="Moest M."/>
            <person name="Warren A I."/>
            <person name="Generalovic N T."/>
            <person name="Byers J.R.P. K."/>
            <person name="Montejo-Kovacevich G."/>
            <person name="Yen C E."/>
        </authorList>
    </citation>
    <scope>NUCLEOTIDE SEQUENCE [LARGE SCALE GENOMIC DNA]</scope>
</reference>
<keyword evidence="12" id="KW-1185">Reference proteome</keyword>
<dbReference type="PANTHER" id="PTHR11511">
    <property type="entry name" value="LARVAL STORAGE PROTEIN/PHENOLOXIDASE"/>
    <property type="match status" value="1"/>
</dbReference>
<dbReference type="InterPro" id="IPR014756">
    <property type="entry name" value="Ig_E-set"/>
</dbReference>
<keyword evidence="6" id="KW-0560">Oxidoreductase</keyword>
<dbReference type="Gene3D" id="1.20.1370.10">
    <property type="entry name" value="Hemocyanin, N-terminal domain"/>
    <property type="match status" value="1"/>
</dbReference>
<organism evidence="11 12">
    <name type="scientific">Hermetia illucens</name>
    <name type="common">Black soldier fly</name>
    <dbReference type="NCBI Taxonomy" id="343691"/>
    <lineage>
        <taxon>Eukaryota</taxon>
        <taxon>Metazoa</taxon>
        <taxon>Ecdysozoa</taxon>
        <taxon>Arthropoda</taxon>
        <taxon>Hexapoda</taxon>
        <taxon>Insecta</taxon>
        <taxon>Pterygota</taxon>
        <taxon>Neoptera</taxon>
        <taxon>Endopterygota</taxon>
        <taxon>Diptera</taxon>
        <taxon>Brachycera</taxon>
        <taxon>Stratiomyomorpha</taxon>
        <taxon>Stratiomyidae</taxon>
        <taxon>Hermetiinae</taxon>
        <taxon>Hermetia</taxon>
    </lineage>
</organism>
<keyword evidence="8" id="KW-0503">Monooxygenase</keyword>
<keyword evidence="7" id="KW-0186">Copper</keyword>
<dbReference type="Pfam" id="PF03722">
    <property type="entry name" value="Hemocyanin_N"/>
    <property type="match status" value="1"/>
</dbReference>
<keyword evidence="5" id="KW-0479">Metal-binding</keyword>
<proteinExistence type="inferred from homology"/>
<dbReference type="SUPFAM" id="SSF81296">
    <property type="entry name" value="E set domains"/>
    <property type="match status" value="1"/>
</dbReference>
<dbReference type="AlphaFoldDB" id="A0A7R8YMN8"/>
<evidence type="ECO:0000256" key="8">
    <source>
        <dbReference type="ARBA" id="ARBA00023033"/>
    </source>
</evidence>
<dbReference type="GO" id="GO:0004097">
    <property type="term" value="F:catechol oxidase activity"/>
    <property type="evidence" value="ECO:0007669"/>
    <property type="project" value="UniProtKB-ARBA"/>
</dbReference>
<dbReference type="OMA" id="CRIFICP"/>
<dbReference type="InterPro" id="IPR000896">
    <property type="entry name" value="Hemocyanin/hexamerin_mid_dom"/>
</dbReference>
<dbReference type="Gene3D" id="2.60.40.1520">
    <property type="entry name" value="Hemocyanin, C-terminal domain"/>
    <property type="match status" value="1"/>
</dbReference>
<evidence type="ECO:0000256" key="7">
    <source>
        <dbReference type="ARBA" id="ARBA00023008"/>
    </source>
</evidence>
<dbReference type="Proteomes" id="UP000594454">
    <property type="component" value="Chromosome 1"/>
</dbReference>
<dbReference type="FunFam" id="2.60.40.1520:FF:000001">
    <property type="entry name" value="Hemocyanin subunit 2"/>
    <property type="match status" value="1"/>
</dbReference>
<dbReference type="PROSITE" id="PS00209">
    <property type="entry name" value="HEMOCYANIN_1"/>
    <property type="match status" value="1"/>
</dbReference>
<dbReference type="GO" id="GO:0004503">
    <property type="term" value="F:tyrosinase activity"/>
    <property type="evidence" value="ECO:0007669"/>
    <property type="project" value="UniProtKB-ARBA"/>
</dbReference>
<evidence type="ECO:0000256" key="4">
    <source>
        <dbReference type="ARBA" id="ARBA00022525"/>
    </source>
</evidence>
<dbReference type="InterPro" id="IPR008922">
    <property type="entry name" value="Di-copper_centre_dom_sf"/>
</dbReference>
<evidence type="ECO:0000256" key="5">
    <source>
        <dbReference type="ARBA" id="ARBA00022723"/>
    </source>
</evidence>
<dbReference type="PRINTS" id="PR00187">
    <property type="entry name" value="HAEMOCYANIN"/>
</dbReference>
<dbReference type="InterPro" id="IPR013788">
    <property type="entry name" value="Hemocyanin/hexamerin"/>
</dbReference>
<evidence type="ECO:0000256" key="9">
    <source>
        <dbReference type="ARBA" id="ARBA00023157"/>
    </source>
</evidence>